<reference evidence="3 4" key="1">
    <citation type="submission" date="2020-08" db="EMBL/GenBank/DDBJ databases">
        <title>Genomic Encyclopedia of Type Strains, Phase IV (KMG-V): Genome sequencing to study the core and pangenomes of soil and plant-associated prokaryotes.</title>
        <authorList>
            <person name="Whitman W."/>
        </authorList>
    </citation>
    <scope>NUCLEOTIDE SEQUENCE [LARGE SCALE GENOMIC DNA]</scope>
    <source>
        <strain evidence="3 4">M8US30</strain>
    </source>
</reference>
<dbReference type="SUPFAM" id="SSF52499">
    <property type="entry name" value="Isochorismatase-like hydrolases"/>
    <property type="match status" value="1"/>
</dbReference>
<dbReference type="InterPro" id="IPR050272">
    <property type="entry name" value="Isochorismatase-like_hydrls"/>
</dbReference>
<feature type="domain" description="Isochorismatase-like" evidence="2">
    <location>
        <begin position="12"/>
        <end position="189"/>
    </location>
</feature>
<dbReference type="PANTHER" id="PTHR43540:SF1">
    <property type="entry name" value="ISOCHORISMATASE HYDROLASE"/>
    <property type="match status" value="1"/>
</dbReference>
<evidence type="ECO:0000313" key="3">
    <source>
        <dbReference type="EMBL" id="MBB5344794.1"/>
    </source>
</evidence>
<dbReference type="Pfam" id="PF00857">
    <property type="entry name" value="Isochorismatase"/>
    <property type="match status" value="1"/>
</dbReference>
<dbReference type="CDD" id="cd00431">
    <property type="entry name" value="cysteine_hydrolases"/>
    <property type="match status" value="1"/>
</dbReference>
<evidence type="ECO:0000259" key="2">
    <source>
        <dbReference type="Pfam" id="PF00857"/>
    </source>
</evidence>
<sequence>MAETFTLDPAHTAVLSMDCQAGIVSIYTREGKDAFLARAATVLNHARAAGITIIHIQVGFRPGLPEVSSRNALFGAIKSSEQHQKLFLEPHATIPALIGPQDDEIVITKHRISAFPGTDLTMILRAKDIDTLVLFGIATSGVVLSTLIEASDADYRLAVIGDCCADLDSALHDCLIQRFFPTRGSVVSSEGFIAASLKTDKQS</sequence>
<dbReference type="InterPro" id="IPR000868">
    <property type="entry name" value="Isochorismatase-like_dom"/>
</dbReference>
<dbReference type="PANTHER" id="PTHR43540">
    <property type="entry name" value="PEROXYUREIDOACRYLATE/UREIDOACRYLATE AMIDOHYDROLASE-RELATED"/>
    <property type="match status" value="1"/>
</dbReference>
<keyword evidence="1" id="KW-0378">Hydrolase</keyword>
<organism evidence="3 4">
    <name type="scientific">Tunturiibacter lichenicola</name>
    <dbReference type="NCBI Taxonomy" id="2051959"/>
    <lineage>
        <taxon>Bacteria</taxon>
        <taxon>Pseudomonadati</taxon>
        <taxon>Acidobacteriota</taxon>
        <taxon>Terriglobia</taxon>
        <taxon>Terriglobales</taxon>
        <taxon>Acidobacteriaceae</taxon>
        <taxon>Tunturiibacter</taxon>
    </lineage>
</organism>
<dbReference type="Gene3D" id="3.40.50.850">
    <property type="entry name" value="Isochorismatase-like"/>
    <property type="match status" value="1"/>
</dbReference>
<dbReference type="InterPro" id="IPR036380">
    <property type="entry name" value="Isochorismatase-like_sf"/>
</dbReference>
<dbReference type="EMBL" id="JACHDZ010000004">
    <property type="protein sequence ID" value="MBB5344794.1"/>
    <property type="molecule type" value="Genomic_DNA"/>
</dbReference>
<dbReference type="Proteomes" id="UP000569092">
    <property type="component" value="Unassembled WGS sequence"/>
</dbReference>
<dbReference type="AlphaFoldDB" id="A0A7W8N425"/>
<dbReference type="GO" id="GO:0016787">
    <property type="term" value="F:hydrolase activity"/>
    <property type="evidence" value="ECO:0007669"/>
    <property type="project" value="UniProtKB-KW"/>
</dbReference>
<evidence type="ECO:0000313" key="4">
    <source>
        <dbReference type="Proteomes" id="UP000569092"/>
    </source>
</evidence>
<proteinExistence type="predicted"/>
<protein>
    <submittedName>
        <fullName evidence="3">Nicotinamidase-related amidase</fullName>
    </submittedName>
</protein>
<name>A0A7W8N425_9BACT</name>
<comment type="caution">
    <text evidence="3">The sequence shown here is derived from an EMBL/GenBank/DDBJ whole genome shotgun (WGS) entry which is preliminary data.</text>
</comment>
<accession>A0A7W8N425</accession>
<gene>
    <name evidence="3" type="ORF">HDF10_002780</name>
</gene>
<evidence type="ECO:0000256" key="1">
    <source>
        <dbReference type="ARBA" id="ARBA00022801"/>
    </source>
</evidence>